<gene>
    <name evidence="1" type="ORF">FAZ69_12495</name>
</gene>
<organism evidence="1 2">
    <name type="scientific">Trinickia terrae</name>
    <dbReference type="NCBI Taxonomy" id="2571161"/>
    <lineage>
        <taxon>Bacteria</taxon>
        <taxon>Pseudomonadati</taxon>
        <taxon>Pseudomonadota</taxon>
        <taxon>Betaproteobacteria</taxon>
        <taxon>Burkholderiales</taxon>
        <taxon>Burkholderiaceae</taxon>
        <taxon>Trinickia</taxon>
    </lineage>
</organism>
<evidence type="ECO:0008006" key="3">
    <source>
        <dbReference type="Google" id="ProtNLM"/>
    </source>
</evidence>
<dbReference type="Proteomes" id="UP000305539">
    <property type="component" value="Unassembled WGS sequence"/>
</dbReference>
<dbReference type="EMBL" id="SWJE01000005">
    <property type="protein sequence ID" value="TKC89727.1"/>
    <property type="molecule type" value="Genomic_DNA"/>
</dbReference>
<comment type="caution">
    <text evidence="1">The sequence shown here is derived from an EMBL/GenBank/DDBJ whole genome shotgun (WGS) entry which is preliminary data.</text>
</comment>
<name>A0A4U1I8M9_9BURK</name>
<proteinExistence type="predicted"/>
<keyword evidence="2" id="KW-1185">Reference proteome</keyword>
<evidence type="ECO:0000313" key="2">
    <source>
        <dbReference type="Proteomes" id="UP000305539"/>
    </source>
</evidence>
<dbReference type="OrthoDB" id="9154966at2"/>
<dbReference type="AlphaFoldDB" id="A0A4U1I8M9"/>
<dbReference type="RefSeq" id="WP_136894770.1">
    <property type="nucleotide sequence ID" value="NZ_SWJE01000005.1"/>
</dbReference>
<reference evidence="1 2" key="1">
    <citation type="submission" date="2019-04" db="EMBL/GenBank/DDBJ databases">
        <title>Trinickia sp. 7GSK02, isolated from subtropical forest soil.</title>
        <authorList>
            <person name="Gao Z.-H."/>
            <person name="Qiu L.-H."/>
        </authorList>
    </citation>
    <scope>NUCLEOTIDE SEQUENCE [LARGE SCALE GENOMIC DNA]</scope>
    <source>
        <strain evidence="1 2">7GSK02</strain>
    </source>
</reference>
<accession>A0A4U1I8M9</accession>
<evidence type="ECO:0000313" key="1">
    <source>
        <dbReference type="EMBL" id="TKC89727.1"/>
    </source>
</evidence>
<protein>
    <recommendedName>
        <fullName evidence="3">RiboL-PSP-HEPN domain-containing protein</fullName>
    </recommendedName>
</protein>
<sequence length="198" mass="23143">MQRNEFKNPHVLWHFDRVREATNNMMFMFATTAENEDKRRAFDESIRTAMGWPPHVKNFYEYRMMFGGIYERLFQFCVISLCSDVEVFFKETFDKYNYNKGKGSGFFQRLDDVISELTAAGFDFSSIQGSIDKLRLAFQIRHIGIHNMGVVDQGFVDKTGEGAVGSMYPIDQDSYRKMFDSYTVFLKYLDDKLPNLPA</sequence>